<sequence length="342" mass="36861">MEFIKKSRVKYTIIFSVLILALFFTLTFCICFGSVKIGVLNVGNILFNKDIIEDPFYDIVWNIRFPRALATVIGGSALACSGLLLQIFFKNPIVEPYVLGVSSGASLAVGIIMLGGLSFGFESISPFMLVAAAFIGSLIVMCIVIIFAGKVKSVVTLLVIGMMFGYLCSGVTSVLTAFADKEKLQGFTIWRMGSFSGFTWEQVRALMIIGIPAILLSMIIIKPLNAFLLGEDYAKSMGVKIKKFRIAIVAISSILASVVTAFSGPVAFIGLAVPQISRLIFKTTDNKVLVPGTIILGGIVTSICDLIARTIFAPIELPISAITSFIGAPIVIFLILKRRSTI</sequence>
<evidence type="ECO:0000256" key="1">
    <source>
        <dbReference type="ARBA" id="ARBA00004651"/>
    </source>
</evidence>
<keyword evidence="6 8" id="KW-1133">Transmembrane helix</keyword>
<dbReference type="InterPro" id="IPR000522">
    <property type="entry name" value="ABC_transptr_permease_BtuC"/>
</dbReference>
<keyword evidence="3" id="KW-0813">Transport</keyword>
<dbReference type="RefSeq" id="WP_199869655.1">
    <property type="nucleotide sequence ID" value="NZ_JAAGPU010000010.1"/>
</dbReference>
<dbReference type="PANTHER" id="PTHR30472:SF41">
    <property type="entry name" value="TRANSPORT SYSTEM PERMEASE PROTEIN"/>
    <property type="match status" value="1"/>
</dbReference>
<name>A0A6M0H258_9CLOT</name>
<evidence type="ECO:0000256" key="8">
    <source>
        <dbReference type="SAM" id="Phobius"/>
    </source>
</evidence>
<feature type="transmembrane region" description="Helical" evidence="8">
    <location>
        <begin position="288"/>
        <end position="308"/>
    </location>
</feature>
<dbReference type="Proteomes" id="UP000481872">
    <property type="component" value="Unassembled WGS sequence"/>
</dbReference>
<feature type="transmembrane region" description="Helical" evidence="8">
    <location>
        <begin position="12"/>
        <end position="35"/>
    </location>
</feature>
<keyword evidence="5 8" id="KW-0812">Transmembrane</keyword>
<evidence type="ECO:0000256" key="2">
    <source>
        <dbReference type="ARBA" id="ARBA00007935"/>
    </source>
</evidence>
<evidence type="ECO:0000313" key="9">
    <source>
        <dbReference type="EMBL" id="NEU04607.1"/>
    </source>
</evidence>
<dbReference type="GO" id="GO:0005886">
    <property type="term" value="C:plasma membrane"/>
    <property type="evidence" value="ECO:0007669"/>
    <property type="project" value="UniProtKB-SubCell"/>
</dbReference>
<dbReference type="Pfam" id="PF01032">
    <property type="entry name" value="FecCD"/>
    <property type="match status" value="1"/>
</dbReference>
<evidence type="ECO:0000256" key="7">
    <source>
        <dbReference type="ARBA" id="ARBA00023136"/>
    </source>
</evidence>
<feature type="transmembrane region" description="Helical" evidence="8">
    <location>
        <begin position="155"/>
        <end position="178"/>
    </location>
</feature>
<evidence type="ECO:0000256" key="5">
    <source>
        <dbReference type="ARBA" id="ARBA00022692"/>
    </source>
</evidence>
<organism evidence="9 10">
    <name type="scientific">Clostridium senegalense</name>
    <dbReference type="NCBI Taxonomy" id="1465809"/>
    <lineage>
        <taxon>Bacteria</taxon>
        <taxon>Bacillati</taxon>
        <taxon>Bacillota</taxon>
        <taxon>Clostridia</taxon>
        <taxon>Eubacteriales</taxon>
        <taxon>Clostridiaceae</taxon>
        <taxon>Clostridium</taxon>
    </lineage>
</organism>
<feature type="transmembrane region" description="Helical" evidence="8">
    <location>
        <begin position="127"/>
        <end position="148"/>
    </location>
</feature>
<evidence type="ECO:0000256" key="6">
    <source>
        <dbReference type="ARBA" id="ARBA00022989"/>
    </source>
</evidence>
<dbReference type="GO" id="GO:0022857">
    <property type="term" value="F:transmembrane transporter activity"/>
    <property type="evidence" value="ECO:0007669"/>
    <property type="project" value="InterPro"/>
</dbReference>
<gene>
    <name evidence="9" type="ORF">G3M99_06970</name>
</gene>
<feature type="transmembrane region" description="Helical" evidence="8">
    <location>
        <begin position="65"/>
        <end position="85"/>
    </location>
</feature>
<evidence type="ECO:0000256" key="4">
    <source>
        <dbReference type="ARBA" id="ARBA00022475"/>
    </source>
</evidence>
<dbReference type="Gene3D" id="1.10.3470.10">
    <property type="entry name" value="ABC transporter involved in vitamin B12 uptake, BtuC"/>
    <property type="match status" value="1"/>
</dbReference>
<feature type="transmembrane region" description="Helical" evidence="8">
    <location>
        <begin position="315"/>
        <end position="336"/>
    </location>
</feature>
<dbReference type="SUPFAM" id="SSF81345">
    <property type="entry name" value="ABC transporter involved in vitamin B12 uptake, BtuC"/>
    <property type="match status" value="1"/>
</dbReference>
<feature type="transmembrane region" description="Helical" evidence="8">
    <location>
        <begin position="97"/>
        <end position="121"/>
    </location>
</feature>
<feature type="transmembrane region" description="Helical" evidence="8">
    <location>
        <begin position="246"/>
        <end position="268"/>
    </location>
</feature>
<comment type="similarity">
    <text evidence="2">Belongs to the binding-protein-dependent transport system permease family. FecCD subfamily.</text>
</comment>
<evidence type="ECO:0000256" key="3">
    <source>
        <dbReference type="ARBA" id="ARBA00022448"/>
    </source>
</evidence>
<reference evidence="9 10" key="1">
    <citation type="submission" date="2020-02" db="EMBL/GenBank/DDBJ databases">
        <title>Genome assembly of a novel Clostridium senegalense strain.</title>
        <authorList>
            <person name="Gupta T.B."/>
            <person name="Jauregui R."/>
            <person name="Maclean P."/>
            <person name="Nawarathana A."/>
            <person name="Brightwell G."/>
        </authorList>
    </citation>
    <scope>NUCLEOTIDE SEQUENCE [LARGE SCALE GENOMIC DNA]</scope>
    <source>
        <strain evidence="9 10">AGRFS4</strain>
    </source>
</reference>
<dbReference type="CDD" id="cd06550">
    <property type="entry name" value="TM_ABC_iron-siderophores_like"/>
    <property type="match status" value="1"/>
</dbReference>
<accession>A0A6M0H258</accession>
<evidence type="ECO:0000313" key="10">
    <source>
        <dbReference type="Proteomes" id="UP000481872"/>
    </source>
</evidence>
<keyword evidence="7 8" id="KW-0472">Membrane</keyword>
<comment type="caution">
    <text evidence="9">The sequence shown here is derived from an EMBL/GenBank/DDBJ whole genome shotgun (WGS) entry which is preliminary data.</text>
</comment>
<feature type="transmembrane region" description="Helical" evidence="8">
    <location>
        <begin position="205"/>
        <end position="225"/>
    </location>
</feature>
<protein>
    <submittedName>
        <fullName evidence="9">Iron ABC transporter permease</fullName>
    </submittedName>
</protein>
<dbReference type="PANTHER" id="PTHR30472">
    <property type="entry name" value="FERRIC ENTEROBACTIN TRANSPORT SYSTEM PERMEASE PROTEIN"/>
    <property type="match status" value="1"/>
</dbReference>
<proteinExistence type="inferred from homology"/>
<dbReference type="InterPro" id="IPR037294">
    <property type="entry name" value="ABC_BtuC-like"/>
</dbReference>
<keyword evidence="4" id="KW-1003">Cell membrane</keyword>
<dbReference type="GO" id="GO:0033214">
    <property type="term" value="P:siderophore-iron import into cell"/>
    <property type="evidence" value="ECO:0007669"/>
    <property type="project" value="TreeGrafter"/>
</dbReference>
<comment type="subcellular location">
    <subcellularLocation>
        <location evidence="1">Cell membrane</location>
        <topology evidence="1">Multi-pass membrane protein</topology>
    </subcellularLocation>
</comment>
<keyword evidence="10" id="KW-1185">Reference proteome</keyword>
<dbReference type="AlphaFoldDB" id="A0A6M0H258"/>
<dbReference type="EMBL" id="JAAGPU010000010">
    <property type="protein sequence ID" value="NEU04607.1"/>
    <property type="molecule type" value="Genomic_DNA"/>
</dbReference>